<keyword evidence="2" id="KW-0472">Membrane</keyword>
<accession>A0ABS4VA48</accession>
<comment type="caution">
    <text evidence="3">The sequence shown here is derived from an EMBL/GenBank/DDBJ whole genome shotgun (WGS) entry which is preliminary data.</text>
</comment>
<keyword evidence="4" id="KW-1185">Reference proteome</keyword>
<gene>
    <name evidence="3" type="ORF">JOF59_003194</name>
</gene>
<dbReference type="NCBIfam" id="NF038083">
    <property type="entry name" value="CU044_5270_fam"/>
    <property type="match status" value="1"/>
</dbReference>
<feature type="region of interest" description="Disordered" evidence="1">
    <location>
        <begin position="202"/>
        <end position="233"/>
    </location>
</feature>
<protein>
    <recommendedName>
        <fullName evidence="5">CU044_5270 family protein</fullName>
    </recommendedName>
</protein>
<evidence type="ECO:0000256" key="1">
    <source>
        <dbReference type="SAM" id="MobiDB-lite"/>
    </source>
</evidence>
<proteinExistence type="predicted"/>
<evidence type="ECO:0000313" key="4">
    <source>
        <dbReference type="Proteomes" id="UP001519311"/>
    </source>
</evidence>
<evidence type="ECO:0000313" key="3">
    <source>
        <dbReference type="EMBL" id="MBP2360794.1"/>
    </source>
</evidence>
<sequence length="378" mass="40777">MNRTPWQRRREPLDHAELVGLLPPPGDPVLPRDRLTSLEEHLMNEIQQAQSRNAAKPQSQPVIMFPALPPERPRRAGRRLALIGSAVAVAVLAGVVGVVQFTGQGAADVAGPPEGAVPASVVHVVQGTKEGLSSTVDRISGAAEREKLPAPRPGQFLYIRSQVSWLETSENADTGESRAYVQKLHPRQVWLSPDGRRGWLIEPGNGTTSQDGLTLDDNRQEPAGPGVGAPSHDYLKTLTTDPDELLKKIYEETEGQGNGPDQQAFTTIGDLVREQVMPAELASALYRAAAKIPGVVVVDDSVDAVGRHGIAIARTDETSGDRTEWIFDPKTFSYLGERTVQMRDAEGIKAGTVIGHTAITERAVVDSMKEIPGDRSEA</sequence>
<keyword evidence="2" id="KW-0812">Transmembrane</keyword>
<keyword evidence="2" id="KW-1133">Transmembrane helix</keyword>
<organism evidence="3 4">
    <name type="scientific">Streptomyces clavifer</name>
    <dbReference type="NCBI Taxonomy" id="68188"/>
    <lineage>
        <taxon>Bacteria</taxon>
        <taxon>Bacillati</taxon>
        <taxon>Actinomycetota</taxon>
        <taxon>Actinomycetes</taxon>
        <taxon>Kitasatosporales</taxon>
        <taxon>Streptomycetaceae</taxon>
        <taxon>Streptomyces</taxon>
    </lineage>
</organism>
<dbReference type="Proteomes" id="UP001519311">
    <property type="component" value="Unassembled WGS sequence"/>
</dbReference>
<feature type="transmembrane region" description="Helical" evidence="2">
    <location>
        <begin position="80"/>
        <end position="99"/>
    </location>
</feature>
<evidence type="ECO:0008006" key="5">
    <source>
        <dbReference type="Google" id="ProtNLM"/>
    </source>
</evidence>
<evidence type="ECO:0000256" key="2">
    <source>
        <dbReference type="SAM" id="Phobius"/>
    </source>
</evidence>
<dbReference type="EMBL" id="JAGINS010000001">
    <property type="protein sequence ID" value="MBP2360794.1"/>
    <property type="molecule type" value="Genomic_DNA"/>
</dbReference>
<name>A0ABS4VA48_9ACTN</name>
<dbReference type="InterPro" id="IPR047789">
    <property type="entry name" value="CU044_5270-like"/>
</dbReference>
<reference evidence="3 4" key="1">
    <citation type="submission" date="2021-03" db="EMBL/GenBank/DDBJ databases">
        <title>Sequencing the genomes of 1000 actinobacteria strains.</title>
        <authorList>
            <person name="Klenk H.-P."/>
        </authorList>
    </citation>
    <scope>NUCLEOTIDE SEQUENCE [LARGE SCALE GENOMIC DNA]</scope>
    <source>
        <strain evidence="3 4">DSM 40843</strain>
    </source>
</reference>
<dbReference type="RefSeq" id="WP_124282058.1">
    <property type="nucleotide sequence ID" value="NZ_BMWJ01000008.1"/>
</dbReference>